<dbReference type="EMBL" id="LR796280">
    <property type="protein sequence ID" value="CAB4134363.1"/>
    <property type="molecule type" value="Genomic_DNA"/>
</dbReference>
<proteinExistence type="predicted"/>
<evidence type="ECO:0000313" key="1">
    <source>
        <dbReference type="EMBL" id="CAB4134363.1"/>
    </source>
</evidence>
<protein>
    <submittedName>
        <fullName evidence="1">Uncharacterized protein</fullName>
    </submittedName>
</protein>
<reference evidence="1" key="1">
    <citation type="submission" date="2020-04" db="EMBL/GenBank/DDBJ databases">
        <authorList>
            <person name="Chiriac C."/>
            <person name="Salcher M."/>
            <person name="Ghai R."/>
            <person name="Kavagutti S V."/>
        </authorList>
    </citation>
    <scope>NUCLEOTIDE SEQUENCE</scope>
</reference>
<name>A0A6J5LLX2_9CAUD</name>
<sequence length="175" mass="17738">MSVLIDGSAGVTTNVGAVYNGLQTTTAQASTSGTSIDFTGIPLWVKRITVMMDGVSTNGTSLVIIQLGSGSFTATGYLGSAASITATPGVNNYSTGFTVDNATNAAAVRYIIGIFTLITGNTWVGAGNGGRSDASPSTSNFCGRITLAGTLDRVRITTVGGTDTFDAGTINLIYE</sequence>
<gene>
    <name evidence="1" type="ORF">UFOVP266_51</name>
</gene>
<accession>A0A6J5LLX2</accession>
<organism evidence="1">
    <name type="scientific">uncultured Caudovirales phage</name>
    <dbReference type="NCBI Taxonomy" id="2100421"/>
    <lineage>
        <taxon>Viruses</taxon>
        <taxon>Duplodnaviria</taxon>
        <taxon>Heunggongvirae</taxon>
        <taxon>Uroviricota</taxon>
        <taxon>Caudoviricetes</taxon>
        <taxon>Peduoviridae</taxon>
        <taxon>Maltschvirus</taxon>
        <taxon>Maltschvirus maltsch</taxon>
    </lineage>
</organism>